<dbReference type="Gene3D" id="3.40.190.150">
    <property type="entry name" value="Bordetella uptake gene, domain 1"/>
    <property type="match status" value="1"/>
</dbReference>
<reference evidence="4" key="1">
    <citation type="journal article" date="2019" name="Int. J. Syst. Evol. Microbiol.">
        <title>The Global Catalogue of Microorganisms (GCM) 10K type strain sequencing project: providing services to taxonomists for standard genome sequencing and annotation.</title>
        <authorList>
            <consortium name="The Broad Institute Genomics Platform"/>
            <consortium name="The Broad Institute Genome Sequencing Center for Infectious Disease"/>
            <person name="Wu L."/>
            <person name="Ma J."/>
        </authorList>
    </citation>
    <scope>NUCLEOTIDE SEQUENCE [LARGE SCALE GENOMIC DNA]</scope>
    <source>
        <strain evidence="4">CGMCC 1.12750</strain>
    </source>
</reference>
<keyword evidence="4" id="KW-1185">Reference proteome</keyword>
<feature type="signal peptide" evidence="2">
    <location>
        <begin position="1"/>
        <end position="26"/>
    </location>
</feature>
<accession>A0ABW2UQH5</accession>
<evidence type="ECO:0000256" key="1">
    <source>
        <dbReference type="ARBA" id="ARBA00006987"/>
    </source>
</evidence>
<proteinExistence type="inferred from homology"/>
<evidence type="ECO:0000256" key="2">
    <source>
        <dbReference type="SAM" id="SignalP"/>
    </source>
</evidence>
<dbReference type="RefSeq" id="WP_377405429.1">
    <property type="nucleotide sequence ID" value="NZ_JBHTFQ010000008.1"/>
</dbReference>
<organism evidence="3 4">
    <name type="scientific">Plastorhodobacter daqingensis</name>
    <dbReference type="NCBI Taxonomy" id="1387281"/>
    <lineage>
        <taxon>Bacteria</taxon>
        <taxon>Pseudomonadati</taxon>
        <taxon>Pseudomonadota</taxon>
        <taxon>Alphaproteobacteria</taxon>
        <taxon>Rhodobacterales</taxon>
        <taxon>Paracoccaceae</taxon>
        <taxon>Plastorhodobacter</taxon>
    </lineage>
</organism>
<dbReference type="InterPro" id="IPR042100">
    <property type="entry name" value="Bug_dom1"/>
</dbReference>
<dbReference type="InterPro" id="IPR005064">
    <property type="entry name" value="BUG"/>
</dbReference>
<keyword evidence="2" id="KW-0732">Signal</keyword>
<dbReference type="Proteomes" id="UP001596516">
    <property type="component" value="Unassembled WGS sequence"/>
</dbReference>
<comment type="similarity">
    <text evidence="1">Belongs to the UPF0065 (bug) family.</text>
</comment>
<feature type="chain" id="PRO_5045142966" description="Tripartite-type tricarboxylate transporter, receptor component TctC" evidence="2">
    <location>
        <begin position="27"/>
        <end position="362"/>
    </location>
</feature>
<dbReference type="PANTHER" id="PTHR42928">
    <property type="entry name" value="TRICARBOXYLATE-BINDING PROTEIN"/>
    <property type="match status" value="1"/>
</dbReference>
<name>A0ABW2UQH5_9RHOB</name>
<protein>
    <recommendedName>
        <fullName evidence="5">Tripartite-type tricarboxylate transporter, receptor component TctC</fullName>
    </recommendedName>
</protein>
<gene>
    <name evidence="3" type="ORF">ACFQXB_14850</name>
</gene>
<evidence type="ECO:0008006" key="5">
    <source>
        <dbReference type="Google" id="ProtNLM"/>
    </source>
</evidence>
<dbReference type="PANTHER" id="PTHR42928:SF3">
    <property type="entry name" value="UPF0065 PROTEIN YFLP"/>
    <property type="match status" value="1"/>
</dbReference>
<evidence type="ECO:0000313" key="3">
    <source>
        <dbReference type="EMBL" id="MFC7705472.1"/>
    </source>
</evidence>
<sequence>MSRINVLRGLAGGCAIAIWVATGAAAQPIDLTGQTVTIVHNAAPGGATGLGAQIAANAWAKTMAGAPTIVVQSVEGGALSRGILQVMNARPDGRTIGWLAWNGSTRILDPEPLQIPFANFGLIGGVGGATFLVHVSVDAENGPRDADDVVNLDHLRFGGYNPKSAPSMRTAAALDMLGVDYTFISGFSGDNPLEAALQRGEIDAYPATSVFYNQQLRDGPIAAGKSFSLFYFTGPNEAGDALLEDPFLPGEETFDAYFRRVTGSEPSGPEWEMIKYHGRVTDPINWLIVAPPGTPEDHLQMLRTSFAEATQDPEFLAEAERIFGRVPTISHFEQVEAIVEEIANTPPEMRDLMSSYIAKMER</sequence>
<dbReference type="Gene3D" id="3.40.190.10">
    <property type="entry name" value="Periplasmic binding protein-like II"/>
    <property type="match status" value="1"/>
</dbReference>
<evidence type="ECO:0000313" key="4">
    <source>
        <dbReference type="Proteomes" id="UP001596516"/>
    </source>
</evidence>
<dbReference type="EMBL" id="JBHTFQ010000008">
    <property type="protein sequence ID" value="MFC7705472.1"/>
    <property type="molecule type" value="Genomic_DNA"/>
</dbReference>
<comment type="caution">
    <text evidence="3">The sequence shown here is derived from an EMBL/GenBank/DDBJ whole genome shotgun (WGS) entry which is preliminary data.</text>
</comment>